<accession>A0A8K0KZ03</accession>
<comment type="caution">
    <text evidence="2">The sequence shown here is derived from an EMBL/GenBank/DDBJ whole genome shotgun (WGS) entry which is preliminary data.</text>
</comment>
<organism evidence="2 3">
    <name type="scientific">Elsinoe batatas</name>
    <dbReference type="NCBI Taxonomy" id="2601811"/>
    <lineage>
        <taxon>Eukaryota</taxon>
        <taxon>Fungi</taxon>
        <taxon>Dikarya</taxon>
        <taxon>Ascomycota</taxon>
        <taxon>Pezizomycotina</taxon>
        <taxon>Dothideomycetes</taxon>
        <taxon>Dothideomycetidae</taxon>
        <taxon>Myriangiales</taxon>
        <taxon>Elsinoaceae</taxon>
        <taxon>Elsinoe</taxon>
    </lineage>
</organism>
<dbReference type="EMBL" id="JAESVG020000008">
    <property type="protein sequence ID" value="KAG8625374.1"/>
    <property type="molecule type" value="Genomic_DNA"/>
</dbReference>
<dbReference type="Proteomes" id="UP000809789">
    <property type="component" value="Unassembled WGS sequence"/>
</dbReference>
<proteinExistence type="predicted"/>
<gene>
    <name evidence="2" type="ORF">KVT40_007125</name>
</gene>
<feature type="region of interest" description="Disordered" evidence="1">
    <location>
        <begin position="1"/>
        <end position="23"/>
    </location>
</feature>
<evidence type="ECO:0000313" key="2">
    <source>
        <dbReference type="EMBL" id="KAG8625374.1"/>
    </source>
</evidence>
<dbReference type="AlphaFoldDB" id="A0A8K0KZ03"/>
<feature type="compositionally biased region" description="Polar residues" evidence="1">
    <location>
        <begin position="8"/>
        <end position="23"/>
    </location>
</feature>
<sequence>MAEGPVASINTLHASNSGTSTVTPPAKIVSTQASQHMKVNKVMQAFSSALEDQKQLAIEEKISSAYVQPLNERPVNEAIAEFLARGRRYADAFTKYNEICVGCLLTIYKVQQVRGSSKKDRHTWRATAEVANQVMKRTVSQLSQTALVIHRVLAIDQRISKAIARLNQDARLEVARRMACHLLQSSIDHPWWMRRPHFNVYGYMSAAMQLDVAQLCGLPQSLSFPMCSGQRVKIRYLTQVSF</sequence>
<reference evidence="2" key="1">
    <citation type="submission" date="2021-07" db="EMBL/GenBank/DDBJ databases">
        <title>Elsinoe batatas strain:CRI-CJ2 Genome sequencing and assembly.</title>
        <authorList>
            <person name="Huang L."/>
        </authorList>
    </citation>
    <scope>NUCLEOTIDE SEQUENCE</scope>
    <source>
        <strain evidence="2">CRI-CJ2</strain>
    </source>
</reference>
<evidence type="ECO:0000256" key="1">
    <source>
        <dbReference type="SAM" id="MobiDB-lite"/>
    </source>
</evidence>
<name>A0A8K0KZ03_9PEZI</name>
<evidence type="ECO:0000313" key="3">
    <source>
        <dbReference type="Proteomes" id="UP000809789"/>
    </source>
</evidence>
<protein>
    <submittedName>
        <fullName evidence="2">Uncharacterized protein</fullName>
    </submittedName>
</protein>
<keyword evidence="3" id="KW-1185">Reference proteome</keyword>